<proteinExistence type="predicted"/>
<dbReference type="AlphaFoldDB" id="A0A699ZNB3"/>
<dbReference type="EMBL" id="BLLF01002501">
    <property type="protein sequence ID" value="GFH24317.1"/>
    <property type="molecule type" value="Genomic_DNA"/>
</dbReference>
<dbReference type="InterPro" id="IPR007314">
    <property type="entry name" value="Cofac_haem-bd_dom"/>
</dbReference>
<evidence type="ECO:0000259" key="2">
    <source>
        <dbReference type="Pfam" id="PF04187"/>
    </source>
</evidence>
<evidence type="ECO:0000256" key="1">
    <source>
        <dbReference type="SAM" id="MobiDB-lite"/>
    </source>
</evidence>
<dbReference type="Proteomes" id="UP000485058">
    <property type="component" value="Unassembled WGS sequence"/>
</dbReference>
<dbReference type="Pfam" id="PF04187">
    <property type="entry name" value="Cofac_haem_bdg"/>
    <property type="match status" value="1"/>
</dbReference>
<accession>A0A699ZNB3</accession>
<name>A0A699ZNB3_HAELA</name>
<reference evidence="3 4" key="1">
    <citation type="submission" date="2020-02" db="EMBL/GenBank/DDBJ databases">
        <title>Draft genome sequence of Haematococcus lacustris strain NIES-144.</title>
        <authorList>
            <person name="Morimoto D."/>
            <person name="Nakagawa S."/>
            <person name="Yoshida T."/>
            <person name="Sawayama S."/>
        </authorList>
    </citation>
    <scope>NUCLEOTIDE SEQUENCE [LARGE SCALE GENOMIC DNA]</scope>
    <source>
        <strain evidence="3 4">NIES-144</strain>
    </source>
</reference>
<feature type="domain" description="Haem-binding uptake Tiki superfamily ChaN" evidence="2">
    <location>
        <begin position="192"/>
        <end position="253"/>
    </location>
</feature>
<feature type="region of interest" description="Disordered" evidence="1">
    <location>
        <begin position="166"/>
        <end position="187"/>
    </location>
</feature>
<protein>
    <submittedName>
        <fullName evidence="3">Cofac_haem_bdg domain-containing protein</fullName>
    </submittedName>
</protein>
<feature type="region of interest" description="Disordered" evidence="1">
    <location>
        <begin position="276"/>
        <end position="296"/>
    </location>
</feature>
<dbReference type="SUPFAM" id="SSF159501">
    <property type="entry name" value="EreA/ChaN-like"/>
    <property type="match status" value="2"/>
</dbReference>
<gene>
    <name evidence="3" type="ORF">HaLaN_22090</name>
</gene>
<dbReference type="Gene3D" id="3.40.50.11550">
    <property type="match status" value="1"/>
</dbReference>
<evidence type="ECO:0000313" key="4">
    <source>
        <dbReference type="Proteomes" id="UP000485058"/>
    </source>
</evidence>
<organism evidence="3 4">
    <name type="scientific">Haematococcus lacustris</name>
    <name type="common">Green alga</name>
    <name type="synonym">Haematococcus pluvialis</name>
    <dbReference type="NCBI Taxonomy" id="44745"/>
    <lineage>
        <taxon>Eukaryota</taxon>
        <taxon>Viridiplantae</taxon>
        <taxon>Chlorophyta</taxon>
        <taxon>core chlorophytes</taxon>
        <taxon>Chlorophyceae</taxon>
        <taxon>CS clade</taxon>
        <taxon>Chlamydomonadales</taxon>
        <taxon>Haematococcaceae</taxon>
        <taxon>Haematococcus</taxon>
    </lineage>
</organism>
<sequence>MSIEEKNINQSKPQPGQRCTAMMIQRILAASAPCCKHGWASLGALAASGAAGAAAYAEGPGPNNEPAHVAAAPSTNSAPSRAHYVEGTSFKAYTREGVPVTLHQVASAMQQHDVVLLGEYHDDPVAHHCQLRLWKAALRLCGLPPVAATGHVGRVLPPPWQLAHPHSGEGGAVRPTTSSDPAGAREPGLVRPAVLSLEMFETDTQVVMDEFLKGIVREQDLVVDGRAWPNYMRDYRPLVLAAKQHGAGVAGELCRPAWVRSPARPTCRLPGFAATPTPCPSVSSIQGQDKRYDGHG</sequence>
<keyword evidence="4" id="KW-1185">Reference proteome</keyword>
<comment type="caution">
    <text evidence="3">The sequence shown here is derived from an EMBL/GenBank/DDBJ whole genome shotgun (WGS) entry which is preliminary data.</text>
</comment>
<evidence type="ECO:0000313" key="3">
    <source>
        <dbReference type="EMBL" id="GFH24317.1"/>
    </source>
</evidence>